<dbReference type="RefSeq" id="WP_015614930.1">
    <property type="nucleotide sequence ID" value="NC_021182.1"/>
</dbReference>
<organism evidence="3 4">
    <name type="scientific">Clostridium pasteurianum BC1</name>
    <dbReference type="NCBI Taxonomy" id="86416"/>
    <lineage>
        <taxon>Bacteria</taxon>
        <taxon>Bacillati</taxon>
        <taxon>Bacillota</taxon>
        <taxon>Clostridia</taxon>
        <taxon>Eubacteriales</taxon>
        <taxon>Clostridiaceae</taxon>
        <taxon>Clostridium</taxon>
    </lineage>
</organism>
<dbReference type="EMBL" id="CP003261">
    <property type="protein sequence ID" value="AGK96611.1"/>
    <property type="molecule type" value="Genomic_DNA"/>
</dbReference>
<reference evidence="3 4" key="1">
    <citation type="submission" date="2012-01" db="EMBL/GenBank/DDBJ databases">
        <title>Complete sequence of chromosome of Clostridium pasteurianum BC1.</title>
        <authorList>
            <consortium name="US DOE Joint Genome Institute"/>
            <person name="Lucas S."/>
            <person name="Han J."/>
            <person name="Lapidus A."/>
            <person name="Cheng J.-F."/>
            <person name="Goodwin L."/>
            <person name="Pitluck S."/>
            <person name="Peters L."/>
            <person name="Mikhailova N."/>
            <person name="Teshima H."/>
            <person name="Detter J.C."/>
            <person name="Han C."/>
            <person name="Tapia R."/>
            <person name="Land M."/>
            <person name="Hauser L."/>
            <person name="Kyrpides N."/>
            <person name="Ivanova N."/>
            <person name="Pagani I."/>
            <person name="Dunn J."/>
            <person name="Taghavi S."/>
            <person name="Francis A."/>
            <person name="van der Lelie D."/>
            <person name="Woyke T."/>
        </authorList>
    </citation>
    <scope>NUCLEOTIDE SEQUENCE [LARGE SCALE GENOMIC DNA]</scope>
    <source>
        <strain evidence="3 4">BC1</strain>
    </source>
</reference>
<dbReference type="KEGG" id="cpas:Clopa_1687"/>
<evidence type="ECO:0000256" key="1">
    <source>
        <dbReference type="SAM" id="Phobius"/>
    </source>
</evidence>
<feature type="signal peptide" evidence="2">
    <location>
        <begin position="1"/>
        <end position="30"/>
    </location>
</feature>
<dbReference type="Pfam" id="PF12963">
    <property type="entry name" value="DUF3852"/>
    <property type="match status" value="1"/>
</dbReference>
<dbReference type="Proteomes" id="UP000013523">
    <property type="component" value="Chromosome"/>
</dbReference>
<keyword evidence="1" id="KW-0472">Membrane</keyword>
<dbReference type="AlphaFoldDB" id="R4K4H3"/>
<feature type="chain" id="PRO_5004367410" description="TrbC/VIRB2 family protein" evidence="2">
    <location>
        <begin position="31"/>
        <end position="111"/>
    </location>
</feature>
<gene>
    <name evidence="3" type="ORF">Clopa_1687</name>
</gene>
<evidence type="ECO:0008006" key="5">
    <source>
        <dbReference type="Google" id="ProtNLM"/>
    </source>
</evidence>
<sequence length="111" mass="11701">MKIKNLLKKLPMITAGAGAFITAGTQFAYADANGALNQAKDNVINQIKPIVNTVVVPVIDVVLVAILCVLIAKAVASYKRGVEIELLGIILMVAGITLVTTFPVWGWALIG</sequence>
<proteinExistence type="predicted"/>
<dbReference type="PATRIC" id="fig|86416.3.peg.1662"/>
<evidence type="ECO:0000256" key="2">
    <source>
        <dbReference type="SAM" id="SignalP"/>
    </source>
</evidence>
<keyword evidence="1" id="KW-1133">Transmembrane helix</keyword>
<dbReference type="InterPro" id="IPR024330">
    <property type="entry name" value="DUF3852"/>
</dbReference>
<name>R4K4H3_CLOPA</name>
<evidence type="ECO:0000313" key="3">
    <source>
        <dbReference type="EMBL" id="AGK96611.1"/>
    </source>
</evidence>
<protein>
    <recommendedName>
        <fullName evidence="5">TrbC/VIRB2 family protein</fullName>
    </recommendedName>
</protein>
<accession>R4K4H3</accession>
<dbReference type="STRING" id="86416.Clopa_1687"/>
<dbReference type="HOGENOM" id="CLU_2153982_0_0_9"/>
<feature type="transmembrane region" description="Helical" evidence="1">
    <location>
        <begin position="54"/>
        <end position="75"/>
    </location>
</feature>
<keyword evidence="4" id="KW-1185">Reference proteome</keyword>
<keyword evidence="2" id="KW-0732">Signal</keyword>
<keyword evidence="1" id="KW-0812">Transmembrane</keyword>
<feature type="transmembrane region" description="Helical" evidence="1">
    <location>
        <begin position="87"/>
        <end position="110"/>
    </location>
</feature>
<evidence type="ECO:0000313" key="4">
    <source>
        <dbReference type="Proteomes" id="UP000013523"/>
    </source>
</evidence>